<name>A0A067S4J8_GALM3</name>
<evidence type="ECO:0000313" key="3">
    <source>
        <dbReference type="EMBL" id="KDR65765.1"/>
    </source>
</evidence>
<dbReference type="EMBL" id="KL142433">
    <property type="protein sequence ID" value="KDR65765.1"/>
    <property type="molecule type" value="Genomic_DNA"/>
</dbReference>
<accession>A0A067S4J8</accession>
<sequence>MTRSLGRKPKRRSEARISSLQKARDLRWTANHADSGTADASMSKETVNSLKKELSNCKEQLKHENARYWNERRRNNRLQKANNARKVNLKHVKEQASRLRGALQMLGKELEQIQEVADQSLRLLQAKVNELEEAKKDLTWERSILVKRNKRIVAEIKGLKDRMRSKRRGGSFRQTQRGIYTQQSRALARLMLAHLNIEITYSSDSTSHKHIEFESRTIALQVVDYTKPTDEPKWTLRTLGVGTSINHTSETQVDGLKQRLREIAEIFNNSPFAKRNHLKFKKSHEMIRIWKMEAILQRLGEEALFRMNVSRVIALLMPLKANQIEKHGGQEAWDKLSDEERAAADIEIVREIGKQVFETLPEDHRRRLTCFIRTGCCMHKDLNCNKGGDKAMQEMWGKEDETPPILLANKDNAAVLAHQTDDSTPTNAEIRAAEVSKRGGSHATMLGGLICRNKDKKKGQQDTYDFYMEYHVGHRVPYPDVSNTRYGSHGEAAGTIIAYRQFFINFMEFVRNGKDKPGETNVEKNFANALKDVPTITELCVLALYNVNVSRSFMKHVRANDNILDLKPFFERKVNFLDKVISDPTLWTSPNVSYETSSLDGRKRDDWCTKVMTAIWEIAPELPNLKKAIIAFVKGARETFVGRFSEEFKDGGDIDKLTQAERDTLFFSSTNDINEGNLGSWRLGQRRRPAETLHKFNAAFVAGQNNTEQFISNKLTENADHLYMRQEARKRDESGLQKQMKAAQIQADNEKVTENVVKETRRQEKRDERAAILVETGKKLYLTNADIDELDNAELNRQLDFHREEERKLQVPKPVMDEPETVERVPLKSHMKKKPERVLQLKKAVQRYLQRNPPTAAVTVPSQPLPAVNNDVSMAGPEDSFYESDYNDDLA</sequence>
<feature type="region of interest" description="Disordered" evidence="2">
    <location>
        <begin position="1"/>
        <end position="20"/>
    </location>
</feature>
<evidence type="ECO:0000313" key="4">
    <source>
        <dbReference type="Proteomes" id="UP000027222"/>
    </source>
</evidence>
<evidence type="ECO:0000256" key="1">
    <source>
        <dbReference type="SAM" id="Coils"/>
    </source>
</evidence>
<keyword evidence="1" id="KW-0175">Coiled coil</keyword>
<reference evidence="4" key="1">
    <citation type="journal article" date="2014" name="Proc. Natl. Acad. Sci. U.S.A.">
        <title>Extensive sampling of basidiomycete genomes demonstrates inadequacy of the white-rot/brown-rot paradigm for wood decay fungi.</title>
        <authorList>
            <person name="Riley R."/>
            <person name="Salamov A.A."/>
            <person name="Brown D.W."/>
            <person name="Nagy L.G."/>
            <person name="Floudas D."/>
            <person name="Held B.W."/>
            <person name="Levasseur A."/>
            <person name="Lombard V."/>
            <person name="Morin E."/>
            <person name="Otillar R."/>
            <person name="Lindquist E.A."/>
            <person name="Sun H."/>
            <person name="LaButti K.M."/>
            <person name="Schmutz J."/>
            <person name="Jabbour D."/>
            <person name="Luo H."/>
            <person name="Baker S.E."/>
            <person name="Pisabarro A.G."/>
            <person name="Walton J.D."/>
            <person name="Blanchette R.A."/>
            <person name="Henrissat B."/>
            <person name="Martin F."/>
            <person name="Cullen D."/>
            <person name="Hibbett D.S."/>
            <person name="Grigoriev I.V."/>
        </authorList>
    </citation>
    <scope>NUCLEOTIDE SEQUENCE [LARGE SCALE GENOMIC DNA]</scope>
    <source>
        <strain evidence="4">CBS 339.88</strain>
    </source>
</reference>
<dbReference type="HOGENOM" id="CLU_006824_2_1_1"/>
<dbReference type="Proteomes" id="UP000027222">
    <property type="component" value="Unassembled WGS sequence"/>
</dbReference>
<evidence type="ECO:0000256" key="2">
    <source>
        <dbReference type="SAM" id="MobiDB-lite"/>
    </source>
</evidence>
<feature type="compositionally biased region" description="Acidic residues" evidence="2">
    <location>
        <begin position="880"/>
        <end position="891"/>
    </location>
</feature>
<proteinExistence type="predicted"/>
<feature type="compositionally biased region" description="Basic residues" evidence="2">
    <location>
        <begin position="1"/>
        <end position="13"/>
    </location>
</feature>
<organism evidence="3 4">
    <name type="scientific">Galerina marginata (strain CBS 339.88)</name>
    <dbReference type="NCBI Taxonomy" id="685588"/>
    <lineage>
        <taxon>Eukaryota</taxon>
        <taxon>Fungi</taxon>
        <taxon>Dikarya</taxon>
        <taxon>Basidiomycota</taxon>
        <taxon>Agaricomycotina</taxon>
        <taxon>Agaricomycetes</taxon>
        <taxon>Agaricomycetidae</taxon>
        <taxon>Agaricales</taxon>
        <taxon>Agaricineae</taxon>
        <taxon>Strophariaceae</taxon>
        <taxon>Galerina</taxon>
    </lineage>
</organism>
<gene>
    <name evidence="3" type="ORF">GALMADRAFT_81499</name>
</gene>
<feature type="region of interest" description="Disordered" evidence="2">
    <location>
        <begin position="852"/>
        <end position="891"/>
    </location>
</feature>
<protein>
    <submittedName>
        <fullName evidence="3">Uncharacterized protein</fullName>
    </submittedName>
</protein>
<keyword evidence="4" id="KW-1185">Reference proteome</keyword>
<feature type="compositionally biased region" description="Polar residues" evidence="2">
    <location>
        <begin position="32"/>
        <end position="47"/>
    </location>
</feature>
<dbReference type="AlphaFoldDB" id="A0A067S4J8"/>
<dbReference type="STRING" id="685588.A0A067S4J8"/>
<feature type="region of interest" description="Disordered" evidence="2">
    <location>
        <begin position="28"/>
        <end position="47"/>
    </location>
</feature>
<feature type="coiled-coil region" evidence="1">
    <location>
        <begin position="114"/>
        <end position="141"/>
    </location>
</feature>
<dbReference type="OrthoDB" id="3052721at2759"/>